<dbReference type="GO" id="GO:0045735">
    <property type="term" value="F:nutrient reservoir activity"/>
    <property type="evidence" value="ECO:0007669"/>
    <property type="project" value="UniProtKB-KW"/>
</dbReference>
<feature type="chain" id="PRO_5043931499" description="Vitellogenin" evidence="7">
    <location>
        <begin position="16"/>
        <end position="1769"/>
    </location>
</feature>
<evidence type="ECO:0000256" key="1">
    <source>
        <dbReference type="ARBA" id="ARBA00022729"/>
    </source>
</evidence>
<dbReference type="InterPro" id="IPR001846">
    <property type="entry name" value="VWF_type-D"/>
</dbReference>
<dbReference type="Pfam" id="PF09172">
    <property type="entry name" value="Vit_open_b-sht"/>
    <property type="match status" value="1"/>
</dbReference>
<evidence type="ECO:0000256" key="3">
    <source>
        <dbReference type="ARBA" id="ARBA00023157"/>
    </source>
</evidence>
<feature type="domain" description="Vitellogenin" evidence="8">
    <location>
        <begin position="31"/>
        <end position="802"/>
    </location>
</feature>
<feature type="region of interest" description="Disordered" evidence="6">
    <location>
        <begin position="326"/>
        <end position="356"/>
    </location>
</feature>
<dbReference type="SMART" id="SM01169">
    <property type="entry name" value="DUF1943"/>
    <property type="match status" value="1"/>
</dbReference>
<feature type="region of interest" description="Disordered" evidence="6">
    <location>
        <begin position="373"/>
        <end position="396"/>
    </location>
</feature>
<comment type="caution">
    <text evidence="10">The sequence shown here is derived from an EMBL/GenBank/DDBJ whole genome shotgun (WGS) entry which is preliminary data.</text>
</comment>
<feature type="compositionally biased region" description="Low complexity" evidence="6">
    <location>
        <begin position="378"/>
        <end position="389"/>
    </location>
</feature>
<dbReference type="InterPro" id="IPR050733">
    <property type="entry name" value="Vitellogenin/Apolipophorin"/>
</dbReference>
<protein>
    <recommendedName>
        <fullName evidence="12">Vitellogenin</fullName>
    </recommendedName>
</protein>
<evidence type="ECO:0000256" key="2">
    <source>
        <dbReference type="ARBA" id="ARBA00022761"/>
    </source>
</evidence>
<evidence type="ECO:0008006" key="12">
    <source>
        <dbReference type="Google" id="ProtNLM"/>
    </source>
</evidence>
<keyword evidence="2" id="KW-0758">Storage protein</keyword>
<evidence type="ECO:0000259" key="9">
    <source>
        <dbReference type="PROSITE" id="PS51233"/>
    </source>
</evidence>
<dbReference type="SMART" id="SM00216">
    <property type="entry name" value="VWD"/>
    <property type="match status" value="1"/>
</dbReference>
<dbReference type="PANTHER" id="PTHR23345:SF15">
    <property type="entry name" value="VITELLOGENIN 1-RELATED"/>
    <property type="match status" value="1"/>
</dbReference>
<evidence type="ECO:0000256" key="4">
    <source>
        <dbReference type="ARBA" id="ARBA00023180"/>
    </source>
</evidence>
<dbReference type="SMART" id="SM00638">
    <property type="entry name" value="LPD_N"/>
    <property type="match status" value="1"/>
</dbReference>
<reference evidence="10 11" key="1">
    <citation type="submission" date="2023-11" db="EMBL/GenBank/DDBJ databases">
        <authorList>
            <person name="Okamura Y."/>
        </authorList>
    </citation>
    <scope>NUCLEOTIDE SEQUENCE [LARGE SCALE GENOMIC DNA]</scope>
</reference>
<gene>
    <name evidence="10" type="ORF">LNINA_LOCUS6294</name>
</gene>
<dbReference type="PROSITE" id="PS51233">
    <property type="entry name" value="VWFD"/>
    <property type="match status" value="1"/>
</dbReference>
<dbReference type="Gene3D" id="2.30.230.10">
    <property type="entry name" value="Lipovitellin, beta-sheet shell regions, chain A"/>
    <property type="match status" value="1"/>
</dbReference>
<dbReference type="InterPro" id="IPR011030">
    <property type="entry name" value="Lipovitellin_superhlx_dom"/>
</dbReference>
<evidence type="ECO:0000259" key="8">
    <source>
        <dbReference type="PROSITE" id="PS51211"/>
    </source>
</evidence>
<dbReference type="InterPro" id="IPR001747">
    <property type="entry name" value="Vitellogenin_N"/>
</dbReference>
<dbReference type="Gene3D" id="2.20.80.10">
    <property type="entry name" value="Lipovitellin-phosvitin complex, chain A, domain 4"/>
    <property type="match status" value="1"/>
</dbReference>
<evidence type="ECO:0000313" key="10">
    <source>
        <dbReference type="EMBL" id="CAK1546770.1"/>
    </source>
</evidence>
<dbReference type="GO" id="GO:0005319">
    <property type="term" value="F:lipid transporter activity"/>
    <property type="evidence" value="ECO:0007669"/>
    <property type="project" value="InterPro"/>
</dbReference>
<evidence type="ECO:0000256" key="7">
    <source>
        <dbReference type="SAM" id="SignalP"/>
    </source>
</evidence>
<feature type="domain" description="VWFD" evidence="9">
    <location>
        <begin position="1440"/>
        <end position="1627"/>
    </location>
</feature>
<keyword evidence="4" id="KW-0325">Glycoprotein</keyword>
<dbReference type="PANTHER" id="PTHR23345">
    <property type="entry name" value="VITELLOGENIN-RELATED"/>
    <property type="match status" value="1"/>
</dbReference>
<dbReference type="Pfam" id="PF00094">
    <property type="entry name" value="VWD"/>
    <property type="match status" value="1"/>
</dbReference>
<feature type="signal peptide" evidence="7">
    <location>
        <begin position="1"/>
        <end position="15"/>
    </location>
</feature>
<evidence type="ECO:0000313" key="11">
    <source>
        <dbReference type="Proteomes" id="UP001497472"/>
    </source>
</evidence>
<evidence type="ECO:0000256" key="5">
    <source>
        <dbReference type="PROSITE-ProRule" id="PRU00557"/>
    </source>
</evidence>
<name>A0AAV1JED5_9NEOP</name>
<dbReference type="Proteomes" id="UP001497472">
    <property type="component" value="Unassembled WGS sequence"/>
</dbReference>
<comment type="caution">
    <text evidence="5">Lacks conserved residue(s) required for the propagation of feature annotation.</text>
</comment>
<dbReference type="InterPro" id="IPR015816">
    <property type="entry name" value="Vitellinogen_b-sht_N"/>
</dbReference>
<dbReference type="FunFam" id="1.25.10.20:FF:000003">
    <property type="entry name" value="Vitellogenin C"/>
    <property type="match status" value="1"/>
</dbReference>
<keyword evidence="1 7" id="KW-0732">Signal</keyword>
<dbReference type="Gene3D" id="1.25.10.20">
    <property type="entry name" value="Vitellinogen, superhelical"/>
    <property type="match status" value="1"/>
</dbReference>
<accession>A0AAV1JED5</accession>
<dbReference type="Pfam" id="PF01347">
    <property type="entry name" value="Vitellogenin_N"/>
    <property type="match status" value="1"/>
</dbReference>
<dbReference type="PROSITE" id="PS51211">
    <property type="entry name" value="VITELLOGENIN"/>
    <property type="match status" value="1"/>
</dbReference>
<evidence type="ECO:0000256" key="6">
    <source>
        <dbReference type="SAM" id="MobiDB-lite"/>
    </source>
</evidence>
<keyword evidence="3" id="KW-1015">Disulfide bond</keyword>
<keyword evidence="11" id="KW-1185">Reference proteome</keyword>
<dbReference type="EMBL" id="CAVLEF010000008">
    <property type="protein sequence ID" value="CAK1546770.1"/>
    <property type="molecule type" value="Genomic_DNA"/>
</dbReference>
<proteinExistence type="predicted"/>
<organism evidence="10 11">
    <name type="scientific">Leptosia nina</name>
    <dbReference type="NCBI Taxonomy" id="320188"/>
    <lineage>
        <taxon>Eukaryota</taxon>
        <taxon>Metazoa</taxon>
        <taxon>Ecdysozoa</taxon>
        <taxon>Arthropoda</taxon>
        <taxon>Hexapoda</taxon>
        <taxon>Insecta</taxon>
        <taxon>Pterygota</taxon>
        <taxon>Neoptera</taxon>
        <taxon>Endopterygota</taxon>
        <taxon>Lepidoptera</taxon>
        <taxon>Glossata</taxon>
        <taxon>Ditrysia</taxon>
        <taxon>Papilionoidea</taxon>
        <taxon>Pieridae</taxon>
        <taxon>Pierinae</taxon>
        <taxon>Leptosia</taxon>
    </lineage>
</organism>
<dbReference type="SUPFAM" id="SSF56968">
    <property type="entry name" value="Lipovitellin-phosvitin complex, beta-sheet shell regions"/>
    <property type="match status" value="2"/>
</dbReference>
<dbReference type="InterPro" id="IPR015819">
    <property type="entry name" value="Lipid_transp_b-sht_shell"/>
</dbReference>
<dbReference type="SUPFAM" id="SSF48431">
    <property type="entry name" value="Lipovitellin-phosvitin complex, superhelical domain"/>
    <property type="match status" value="1"/>
</dbReference>
<sequence length="1769" mass="200881">MKLLVLAAFVVAVSSGRLVSESNTDQPQGPWQVGKVYKYDVDSHTLAYLPDSAKTGSAYRARFTIRARAPGKLEARLEKPEHALVHQELRQHEPMQEELNFQPVLNLDKPFEISIDGGRIVSLTLPLGLSLANENLLKGLIGSLQIDLSTYRNIHTDHDTYDNDIKQGLFRKMETDVTGDCETLYSVSPVASEWRRDLPMFANVEDPIEITKSKSYGHCHHRVDYHFGVPEGAEWTGTAHSTKEEQLIKRSTVSRFLVGKNGPIYRAETTSTVNVSPLMYGKQQAEVHSKITVQLVSFEDDNQPEWEKPEGGREIQNLLYSLTPKQVTIDDSSSSTESQESQESRGEKSRPPRSLKPKRILAINKYIIDKQSEEDINSKSSSSSSDSRSAFVNDDVPNVNEPAYAALYMNPQPRGDKKQNPMNAQKLVQEMAQQLQNPNNMPKADFLSKFNVLVRIVASMSYGQLTQTSRSIEIGKNHADVMKADMWRIYRDAVTQAGTLPSFQLIRSWIQEQKIGGEEAAEVVAVLPRSLRYPTKETMTQFFDLALSPEVREEKYLNTSALIAACKFINMGQVDNRTVHRLYPTHMYGRLSDRHDSFVLDDVLPRLESQLQMAVEQQDSHKSQVYIRAIGTLGHRETLRVFAPYLEGKIPVSTYLRTQIIDSLRTLAKQRDRYVRSVLYSILRNTAEPNEVRVAAILNIFMTHPTGTMWQYMAEMTKTDPSIEVRAAIKSGIEYAAELQHPRYFELSRSAQAVRGMLSEEEFGKQHSIKAMMSHDRDDDEVGVLGVWSNIGAEDSLIPKSWRYSLQNTVSGWKEESTASLSVSNWHRLMNFFNEIINKNAPQSKSKTEHKFSAEKIYEMFNSKNNRPESAEASLFVDFLNQQRFFALGENDLKQLPQQLADMLTRFNGGYEKHSTKVVNKNKLAIMFPVASGMPFVYKYKEPVAIHFQIKNGQVNSFDNSGLNTNMDTELIFTYAENHDGSVGFLDTISNQYASVGVVGKVQFHVPLKVHVEMKSGDTKIRFSPIQPEQDVNIFHYSIWPYSANQKKDTLVTISQDPSTKLINRDSKTISVDYKFGQMFGTQYQFNGYSYSNDYKNVVDMFLSRSPLSHIVSPFGQKDIGQTHFNLRYLGKQSKGRGVTIAANYDTLYNQKQEGKMPVEATDMTDVSPSSPARREALAKRVASGIKTARAQVLDLSASFEGPQKLEYVFTFAIGRSDIDPKIQFALFGARNSEQHGNTQINSVGRLIRPKSVSTLNYAEALKQELKMPFEADIRYGQKEFMKIQGSAERSQKYAEELQRHPLSQQCLEEMSNNNFFQSACHKVLILAHAPDSVKLSVTYNPNPSIRSTAYQLYRILRASTLWQTEDNPQKVSPDGKMDVMFDVSFLSQTMTVGSNSKFGELRIKNIPIPRVTPGVLSTYRPIQPYERVLNYYTQHQFQPYCTVDGARVRTFSDRKYDYNLSRNWHVVMANKAEYGDDYAVLARRPSEKTQEAYISYRSQNGKHLEIEVGSGADSSNYNVKVFTNAKKISEGELTTYWDDSEESPILEYFVQPDNVLMLKIKEDNLRIMFDGQRLVVLSREGRGNNRGICGTMSGDRRDDYLTPFGLVDAPEQFAASYALNDENGDLKTQQYQTQAKQMAYQPRNQYTAILRSDENWQSSMQSDGSTFDDSGVYSSRSYSKKKEPCKMQKQVQYYENYGEICITTKPLPACQSYCNVEGYKMQAAQVVCRPKLDQQFITYRNQIRQGLNPKVSGAPESRQYRVPASCKA</sequence>
<dbReference type="InterPro" id="IPR015255">
    <property type="entry name" value="Vitellinogen_open_b-sht"/>
</dbReference>
<feature type="compositionally biased region" description="Low complexity" evidence="6">
    <location>
        <begin position="332"/>
        <end position="341"/>
    </location>
</feature>